<accession>A0A7S7NLY1</accession>
<evidence type="ECO:0000313" key="2">
    <source>
        <dbReference type="Proteomes" id="UP000593892"/>
    </source>
</evidence>
<keyword evidence="2" id="KW-1185">Reference proteome</keyword>
<dbReference type="AlphaFoldDB" id="A0A7S7NLY1"/>
<evidence type="ECO:0000313" key="1">
    <source>
        <dbReference type="EMBL" id="QOY85999.1"/>
    </source>
</evidence>
<dbReference type="EMBL" id="CP063849">
    <property type="protein sequence ID" value="QOY85999.1"/>
    <property type="molecule type" value="Genomic_DNA"/>
</dbReference>
<name>A0A7S7NLY1_PALFE</name>
<dbReference type="RefSeq" id="WP_194447668.1">
    <property type="nucleotide sequence ID" value="NZ_CP063849.1"/>
</dbReference>
<organism evidence="1 2">
    <name type="scientific">Paludibaculum fermentans</name>
    <dbReference type="NCBI Taxonomy" id="1473598"/>
    <lineage>
        <taxon>Bacteria</taxon>
        <taxon>Pseudomonadati</taxon>
        <taxon>Acidobacteriota</taxon>
        <taxon>Terriglobia</taxon>
        <taxon>Bryobacterales</taxon>
        <taxon>Bryobacteraceae</taxon>
        <taxon>Paludibaculum</taxon>
    </lineage>
</organism>
<gene>
    <name evidence="1" type="ORF">IRI77_24715</name>
</gene>
<proteinExistence type="predicted"/>
<dbReference type="Proteomes" id="UP000593892">
    <property type="component" value="Chromosome"/>
</dbReference>
<reference evidence="1 2" key="1">
    <citation type="submission" date="2020-10" db="EMBL/GenBank/DDBJ databases">
        <title>Complete genome sequence of Paludibaculum fermentans P105T, a facultatively anaerobic acidobacterium capable of dissimilatory Fe(III) reduction.</title>
        <authorList>
            <person name="Dedysh S.N."/>
            <person name="Beletsky A.V."/>
            <person name="Kulichevskaya I.S."/>
            <person name="Mardanov A.V."/>
            <person name="Ravin N.V."/>
        </authorList>
    </citation>
    <scope>NUCLEOTIDE SEQUENCE [LARGE SCALE GENOMIC DNA]</scope>
    <source>
        <strain evidence="1 2">P105</strain>
    </source>
</reference>
<dbReference type="KEGG" id="pfer:IRI77_24715"/>
<sequence>MTFEVRIINLEDGRVEQGMFDTVPTLEQAVKVVGLMREFLSTMPAQFRGPLPFLKRGSVELEWASATGAVAFATLYESGQAATLAVMACDPKGEAGQGVLGGLQQSLGLGPEEFAPTDGPLMVVAALPGAPEWQPMLHLLNTSLAAVYFAAVLKDQA</sequence>
<protein>
    <submittedName>
        <fullName evidence="1">Uncharacterized protein</fullName>
    </submittedName>
</protein>